<sequence length="256" mass="27879">MLSASIQYGGRAFNYNPAAPISVALPLAPGSEQVNCFWAEPVQIDVIRVGSFVGSVAEGGSTNYKRVHVTPHGNGTHTECFGHISPDAATLPSCLQQYLFVAWLISVEPRHQLDGDYVVELFDVQPLLQAAPVPPQALVIRTLPNDEAKRTRQYSGQNPPYLSAELAQYLVGQGIDHLLLDLPSVDRELDNGVLAAHHIFWQYPANTRRQATITELIFVPNAVLDGLYLLNLQVTALELDASPSNPVLYALTEATG</sequence>
<dbReference type="AlphaFoldDB" id="A0A3B7R244"/>
<name>A0A3B7R244_9BACT</name>
<organism evidence="1 2">
    <name type="scientific">Hymenobacter oligotrophus</name>
    <dbReference type="NCBI Taxonomy" id="2319843"/>
    <lineage>
        <taxon>Bacteria</taxon>
        <taxon>Pseudomonadati</taxon>
        <taxon>Bacteroidota</taxon>
        <taxon>Cytophagia</taxon>
        <taxon>Cytophagales</taxon>
        <taxon>Hymenobacteraceae</taxon>
        <taxon>Hymenobacter</taxon>
    </lineage>
</organism>
<dbReference type="GO" id="GO:0019441">
    <property type="term" value="P:L-tryptophan catabolic process to kynurenine"/>
    <property type="evidence" value="ECO:0007669"/>
    <property type="project" value="InterPro"/>
</dbReference>
<dbReference type="Proteomes" id="UP000262802">
    <property type="component" value="Chromosome"/>
</dbReference>
<dbReference type="Pfam" id="PF04199">
    <property type="entry name" value="Cyclase"/>
    <property type="match status" value="1"/>
</dbReference>
<evidence type="ECO:0000313" key="2">
    <source>
        <dbReference type="Proteomes" id="UP000262802"/>
    </source>
</evidence>
<gene>
    <name evidence="1" type="ORF">D3Y59_12785</name>
</gene>
<evidence type="ECO:0000313" key="1">
    <source>
        <dbReference type="EMBL" id="AYA37842.1"/>
    </source>
</evidence>
<dbReference type="RefSeq" id="WP_119445402.1">
    <property type="nucleotide sequence ID" value="NZ_CP032317.1"/>
</dbReference>
<dbReference type="OrthoDB" id="9814192at2"/>
<protein>
    <submittedName>
        <fullName evidence="1">Cyclase family protein</fullName>
    </submittedName>
</protein>
<dbReference type="KEGG" id="hyh:D3Y59_12785"/>
<dbReference type="SUPFAM" id="SSF102198">
    <property type="entry name" value="Putative cyclase"/>
    <property type="match status" value="1"/>
</dbReference>
<dbReference type="InterPro" id="IPR007325">
    <property type="entry name" value="KFase/CYL"/>
</dbReference>
<reference evidence="1 2" key="1">
    <citation type="submission" date="2018-09" db="EMBL/GenBank/DDBJ databases">
        <title>Hymenobacter medium sp. nov., isolated from R2A medium.</title>
        <authorList>
            <person name="Yingchao G."/>
        </authorList>
    </citation>
    <scope>NUCLEOTIDE SEQUENCE [LARGE SCALE GENOMIC DNA]</scope>
    <source>
        <strain evidence="2">sh-6</strain>
    </source>
</reference>
<dbReference type="GO" id="GO:0004061">
    <property type="term" value="F:arylformamidase activity"/>
    <property type="evidence" value="ECO:0007669"/>
    <property type="project" value="InterPro"/>
</dbReference>
<dbReference type="EMBL" id="CP032317">
    <property type="protein sequence ID" value="AYA37842.1"/>
    <property type="molecule type" value="Genomic_DNA"/>
</dbReference>
<proteinExistence type="predicted"/>
<dbReference type="InterPro" id="IPR037175">
    <property type="entry name" value="KFase_sf"/>
</dbReference>
<accession>A0A3B7R244</accession>
<dbReference type="Gene3D" id="3.50.30.50">
    <property type="entry name" value="Putative cyclase"/>
    <property type="match status" value="1"/>
</dbReference>
<keyword evidence="2" id="KW-1185">Reference proteome</keyword>